<sequence length="261" mass="29176">MFHRIVNAIETGSPELLVFDGVDVKHFTAVRKRLRRHASEMEGHSFRIHFFSGEKVLKIVIPSMMHECVGGWINATLTRASRHGIIPDAWDDTMLVMSAPEYDNFAGEFCGSVKEADITFVPRVGPYFNQLAEYPTVVLESGCAESSERLTEDARMWQIGSNMGVRVVLQAKFFPADHNYGVRFVFLVSRANPKGGSCLPDYYEIFPPPANPYHNPSISFEEFYGGNCPPGIDPKTKVELDLARLAEVAAIMIRQLGHIPA</sequence>
<evidence type="ECO:0000313" key="2">
    <source>
        <dbReference type="Proteomes" id="UP000244722"/>
    </source>
</evidence>
<dbReference type="OrthoDB" id="76567at2759"/>
<name>A0A2T6ZMX9_TUBBO</name>
<dbReference type="EMBL" id="NESQ01000174">
    <property type="protein sequence ID" value="PUU76806.1"/>
    <property type="molecule type" value="Genomic_DNA"/>
</dbReference>
<keyword evidence="2" id="KW-1185">Reference proteome</keyword>
<gene>
    <name evidence="1" type="ORF">B9Z19DRAFT_1066342</name>
</gene>
<accession>A0A2T6ZMX9</accession>
<dbReference type="Proteomes" id="UP000244722">
    <property type="component" value="Unassembled WGS sequence"/>
</dbReference>
<comment type="caution">
    <text evidence="1">The sequence shown here is derived from an EMBL/GenBank/DDBJ whole genome shotgun (WGS) entry which is preliminary data.</text>
</comment>
<protein>
    <submittedName>
        <fullName evidence="1">Uncharacterized protein</fullName>
    </submittedName>
</protein>
<dbReference type="AlphaFoldDB" id="A0A2T6ZMX9"/>
<evidence type="ECO:0000313" key="1">
    <source>
        <dbReference type="EMBL" id="PUU76806.1"/>
    </source>
</evidence>
<dbReference type="STRING" id="42251.A0A2T6ZMX9"/>
<proteinExistence type="predicted"/>
<reference evidence="1 2" key="1">
    <citation type="submission" date="2017-04" db="EMBL/GenBank/DDBJ databases">
        <title>Draft genome sequence of Tuber borchii Vittad., a whitish edible truffle.</title>
        <authorList>
            <consortium name="DOE Joint Genome Institute"/>
            <person name="Murat C."/>
            <person name="Kuo A."/>
            <person name="Barry K.W."/>
            <person name="Clum A."/>
            <person name="Dockter R.B."/>
            <person name="Fauchery L."/>
            <person name="Iotti M."/>
            <person name="Kohler A."/>
            <person name="Labutti K."/>
            <person name="Lindquist E.A."/>
            <person name="Lipzen A."/>
            <person name="Ohm R.A."/>
            <person name="Wang M."/>
            <person name="Grigoriev I.V."/>
            <person name="Zambonelli A."/>
            <person name="Martin F.M."/>
        </authorList>
    </citation>
    <scope>NUCLEOTIDE SEQUENCE [LARGE SCALE GENOMIC DNA]</scope>
    <source>
        <strain evidence="1 2">Tbo3840</strain>
    </source>
</reference>
<organism evidence="1 2">
    <name type="scientific">Tuber borchii</name>
    <name type="common">White truffle</name>
    <dbReference type="NCBI Taxonomy" id="42251"/>
    <lineage>
        <taxon>Eukaryota</taxon>
        <taxon>Fungi</taxon>
        <taxon>Dikarya</taxon>
        <taxon>Ascomycota</taxon>
        <taxon>Pezizomycotina</taxon>
        <taxon>Pezizomycetes</taxon>
        <taxon>Pezizales</taxon>
        <taxon>Tuberaceae</taxon>
        <taxon>Tuber</taxon>
    </lineage>
</organism>